<dbReference type="Gene3D" id="2.40.30.10">
    <property type="entry name" value="Translation factors"/>
    <property type="match status" value="1"/>
</dbReference>
<evidence type="ECO:0000313" key="12">
    <source>
        <dbReference type="EMBL" id="KST68895.1"/>
    </source>
</evidence>
<keyword evidence="14" id="KW-1185">Reference proteome</keyword>
<dbReference type="InterPro" id="IPR008333">
    <property type="entry name" value="Cbr1-like_FAD-bd_dom"/>
</dbReference>
<proteinExistence type="predicted"/>
<protein>
    <submittedName>
        <fullName evidence="12">Oxidoreductase</fullName>
    </submittedName>
</protein>
<keyword evidence="9" id="KW-0472">Membrane</keyword>
<feature type="transmembrane region" description="Helical" evidence="9">
    <location>
        <begin position="12"/>
        <end position="35"/>
    </location>
</feature>
<dbReference type="Proteomes" id="UP000053372">
    <property type="component" value="Unassembled WGS sequence"/>
</dbReference>
<feature type="domain" description="FAD-binding FR-type" evidence="11">
    <location>
        <begin position="96"/>
        <end position="210"/>
    </location>
</feature>
<feature type="transmembrane region" description="Helical" evidence="9">
    <location>
        <begin position="47"/>
        <end position="65"/>
    </location>
</feature>
<feature type="domain" description="2Fe-2S ferredoxin-type" evidence="10">
    <location>
        <begin position="375"/>
        <end position="458"/>
    </location>
</feature>
<evidence type="ECO:0000256" key="4">
    <source>
        <dbReference type="ARBA" id="ARBA00022723"/>
    </source>
</evidence>
<dbReference type="CDD" id="cd00207">
    <property type="entry name" value="fer2"/>
    <property type="match status" value="1"/>
</dbReference>
<evidence type="ECO:0000256" key="7">
    <source>
        <dbReference type="ARBA" id="ARBA00023004"/>
    </source>
</evidence>
<reference evidence="12 14" key="1">
    <citation type="journal article" date="2015" name="Genome Announc.">
        <title>Draft Genome of the Euendolithic (true boring) Cyanobacterium Mastigocoleus testarum strain BC008.</title>
        <authorList>
            <person name="Guida B.S."/>
            <person name="Garcia-Pichel F."/>
        </authorList>
    </citation>
    <scope>NUCLEOTIDE SEQUENCE [LARGE SCALE GENOMIC DNA]</scope>
    <source>
        <strain evidence="12 14">BC008</strain>
    </source>
</reference>
<dbReference type="PANTHER" id="PTHR47354">
    <property type="entry name" value="NADH OXIDOREDUCTASE HCR"/>
    <property type="match status" value="1"/>
</dbReference>
<sequence>MLDSLGKIQSPLTRSIAGATAAFSAVIITSAVLIGFTKPKDESVHTVGVYGSLLAAGCGAIFGLVTTSKTNSTRTNQTPNRVSSEEKQVTNTAGWQDWRNFVVIRKVRESEEITSFYLKPQDGGSIPGFKPGQFLTIKLDIPEKDKPVIRTYSLSDYSESGTYYRLSIKREGAPKNSDLPPGLASSFMHDQVQEGTIIPAKPPAGKFFLDLNKSLPAVLISNGVGITPMMSMAKACKNFNSTRHLWFVHGARNGKFHAFENEIKAIAQQYPNLQVHFRYSRPQPEDNGKYQSVGYVNAELLKQSVAPEIEKICGSQDAEYFLCGSPPFLQSLREGLKEWGVPEGKVFFESFGGGAKTNVTTKDTNVQNSGNERSAEIVFAKSGKTLNWQDSDGSILEFAEANGIDADYSCRQGICLTCMCALNEGEVEYEEPPTGTPDEGSVLICVCKPKSSRVVIDL</sequence>
<evidence type="ECO:0000256" key="9">
    <source>
        <dbReference type="SAM" id="Phobius"/>
    </source>
</evidence>
<evidence type="ECO:0000256" key="2">
    <source>
        <dbReference type="ARBA" id="ARBA00022630"/>
    </source>
</evidence>
<dbReference type="InterPro" id="IPR017938">
    <property type="entry name" value="Riboflavin_synthase-like_b-brl"/>
</dbReference>
<dbReference type="Gene3D" id="3.40.50.80">
    <property type="entry name" value="Nucleotide-binding domain of ferredoxin-NADP reductase (FNR) module"/>
    <property type="match status" value="1"/>
</dbReference>
<dbReference type="InterPro" id="IPR039261">
    <property type="entry name" value="FNR_nucleotide-bd"/>
</dbReference>
<comment type="caution">
    <text evidence="12">The sequence shown here is derived from an EMBL/GenBank/DDBJ whole genome shotgun (WGS) entry which is preliminary data.</text>
</comment>
<evidence type="ECO:0000313" key="13">
    <source>
        <dbReference type="EMBL" id="KST68913.1"/>
    </source>
</evidence>
<evidence type="ECO:0000256" key="5">
    <source>
        <dbReference type="ARBA" id="ARBA00022827"/>
    </source>
</evidence>
<dbReference type="Gene3D" id="3.10.20.30">
    <property type="match status" value="1"/>
</dbReference>
<dbReference type="InterPro" id="IPR012675">
    <property type="entry name" value="Beta-grasp_dom_sf"/>
</dbReference>
<dbReference type="PANTHER" id="PTHR47354:SF8">
    <property type="entry name" value="1,2-PHENYLACETYL-COA EPOXIDASE, SUBUNIT E"/>
    <property type="match status" value="1"/>
</dbReference>
<dbReference type="GO" id="GO:0046872">
    <property type="term" value="F:metal ion binding"/>
    <property type="evidence" value="ECO:0007669"/>
    <property type="project" value="UniProtKB-KW"/>
</dbReference>
<comment type="cofactor">
    <cofactor evidence="1">
        <name>FAD</name>
        <dbReference type="ChEBI" id="CHEBI:57692"/>
    </cofactor>
</comment>
<dbReference type="Pfam" id="PF00111">
    <property type="entry name" value="Fer2"/>
    <property type="match status" value="1"/>
</dbReference>
<dbReference type="FunFam" id="2.40.30.10:FF:000034">
    <property type="entry name" value="Flavohemoprotein"/>
    <property type="match status" value="1"/>
</dbReference>
<evidence type="ECO:0000256" key="6">
    <source>
        <dbReference type="ARBA" id="ARBA00023002"/>
    </source>
</evidence>
<dbReference type="OrthoDB" id="9801223at2"/>
<dbReference type="PROSITE" id="PS51384">
    <property type="entry name" value="FAD_FR"/>
    <property type="match status" value="1"/>
</dbReference>
<dbReference type="GO" id="GO:0050660">
    <property type="term" value="F:flavin adenine dinucleotide binding"/>
    <property type="evidence" value="ECO:0007669"/>
    <property type="project" value="TreeGrafter"/>
</dbReference>
<keyword evidence="9" id="KW-0812">Transmembrane</keyword>
<dbReference type="EMBL" id="LMTZ01000044">
    <property type="protein sequence ID" value="KST68895.1"/>
    <property type="molecule type" value="Genomic_DNA"/>
</dbReference>
<keyword evidence="4" id="KW-0479">Metal-binding</keyword>
<dbReference type="InterPro" id="IPR001041">
    <property type="entry name" value="2Fe-2S_ferredoxin-type"/>
</dbReference>
<keyword evidence="3" id="KW-0001">2Fe-2S</keyword>
<keyword evidence="9" id="KW-1133">Transmembrane helix</keyword>
<organism evidence="12 14">
    <name type="scientific">Mastigocoleus testarum BC008</name>
    <dbReference type="NCBI Taxonomy" id="371196"/>
    <lineage>
        <taxon>Bacteria</taxon>
        <taxon>Bacillati</taxon>
        <taxon>Cyanobacteriota</taxon>
        <taxon>Cyanophyceae</taxon>
        <taxon>Nostocales</taxon>
        <taxon>Hapalosiphonaceae</taxon>
        <taxon>Mastigocoleus</taxon>
    </lineage>
</organism>
<dbReference type="PROSITE" id="PS51085">
    <property type="entry name" value="2FE2S_FER_2"/>
    <property type="match status" value="1"/>
</dbReference>
<name>A0A0V7ZXB0_9CYAN</name>
<keyword evidence="6" id="KW-0560">Oxidoreductase</keyword>
<accession>A0A0V7ZXB0</accession>
<keyword evidence="7" id="KW-0408">Iron</keyword>
<dbReference type="Pfam" id="PF00970">
    <property type="entry name" value="FAD_binding_6"/>
    <property type="match status" value="1"/>
</dbReference>
<dbReference type="GO" id="GO:0016491">
    <property type="term" value="F:oxidoreductase activity"/>
    <property type="evidence" value="ECO:0007669"/>
    <property type="project" value="UniProtKB-KW"/>
</dbReference>
<dbReference type="RefSeq" id="WP_027845486.1">
    <property type="nucleotide sequence ID" value="NZ_LMTZ01000043.1"/>
</dbReference>
<dbReference type="InterPro" id="IPR017927">
    <property type="entry name" value="FAD-bd_FR_type"/>
</dbReference>
<keyword evidence="5" id="KW-0274">FAD</keyword>
<evidence type="ECO:0000259" key="11">
    <source>
        <dbReference type="PROSITE" id="PS51384"/>
    </source>
</evidence>
<evidence type="ECO:0000256" key="1">
    <source>
        <dbReference type="ARBA" id="ARBA00001974"/>
    </source>
</evidence>
<keyword evidence="8" id="KW-0411">Iron-sulfur</keyword>
<dbReference type="SUPFAM" id="SSF52343">
    <property type="entry name" value="Ferredoxin reductase-like, C-terminal NADP-linked domain"/>
    <property type="match status" value="1"/>
</dbReference>
<evidence type="ECO:0000259" key="10">
    <source>
        <dbReference type="PROSITE" id="PS51085"/>
    </source>
</evidence>
<dbReference type="SUPFAM" id="SSF54292">
    <property type="entry name" value="2Fe-2S ferredoxin-like"/>
    <property type="match status" value="1"/>
</dbReference>
<evidence type="ECO:0000256" key="8">
    <source>
        <dbReference type="ARBA" id="ARBA00023014"/>
    </source>
</evidence>
<dbReference type="InterPro" id="IPR036010">
    <property type="entry name" value="2Fe-2S_ferredoxin-like_sf"/>
</dbReference>
<dbReference type="InterPro" id="IPR050415">
    <property type="entry name" value="MRET"/>
</dbReference>
<dbReference type="InterPro" id="IPR001433">
    <property type="entry name" value="OxRdtase_FAD/NAD-bd"/>
</dbReference>
<evidence type="ECO:0000256" key="3">
    <source>
        <dbReference type="ARBA" id="ARBA00022714"/>
    </source>
</evidence>
<dbReference type="CDD" id="cd06184">
    <property type="entry name" value="flavohem_like_fad_nad_binding"/>
    <property type="match status" value="1"/>
</dbReference>
<evidence type="ECO:0000313" key="14">
    <source>
        <dbReference type="Proteomes" id="UP000053372"/>
    </source>
</evidence>
<dbReference type="GO" id="GO:0051537">
    <property type="term" value="F:2 iron, 2 sulfur cluster binding"/>
    <property type="evidence" value="ECO:0007669"/>
    <property type="project" value="UniProtKB-KW"/>
</dbReference>
<dbReference type="EMBL" id="LMTZ01000043">
    <property type="protein sequence ID" value="KST68913.1"/>
    <property type="molecule type" value="Genomic_DNA"/>
</dbReference>
<gene>
    <name evidence="12" type="ORF">BC008_02135</name>
    <name evidence="13" type="ORF">BC008_02225</name>
</gene>
<dbReference type="AlphaFoldDB" id="A0A0V7ZXB0"/>
<dbReference type="SUPFAM" id="SSF63380">
    <property type="entry name" value="Riboflavin synthase domain-like"/>
    <property type="match status" value="1"/>
</dbReference>
<dbReference type="Pfam" id="PF00175">
    <property type="entry name" value="NAD_binding_1"/>
    <property type="match status" value="1"/>
</dbReference>
<keyword evidence="2" id="KW-0285">Flavoprotein</keyword>